<dbReference type="InterPro" id="IPR036869">
    <property type="entry name" value="J_dom_sf"/>
</dbReference>
<feature type="compositionally biased region" description="Basic and acidic residues" evidence="1">
    <location>
        <begin position="149"/>
        <end position="192"/>
    </location>
</feature>
<accession>A0AAE8MTV2</accession>
<feature type="compositionally biased region" description="Polar residues" evidence="1">
    <location>
        <begin position="87"/>
        <end position="105"/>
    </location>
</feature>
<dbReference type="PANTHER" id="PTHR44144">
    <property type="entry name" value="DNAJ HOMOLOG SUBFAMILY C MEMBER 9"/>
    <property type="match status" value="1"/>
</dbReference>
<dbReference type="EMBL" id="ONZQ02000002">
    <property type="protein sequence ID" value="SPN98793.1"/>
    <property type="molecule type" value="Genomic_DNA"/>
</dbReference>
<feature type="compositionally biased region" description="Polar residues" evidence="1">
    <location>
        <begin position="500"/>
        <end position="510"/>
    </location>
</feature>
<dbReference type="AlphaFoldDB" id="A0AAE8MTV2"/>
<dbReference type="PROSITE" id="PS00636">
    <property type="entry name" value="DNAJ_1"/>
    <property type="match status" value="1"/>
</dbReference>
<keyword evidence="4" id="KW-1185">Reference proteome</keyword>
<dbReference type="Pfam" id="PF00226">
    <property type="entry name" value="DnaJ"/>
    <property type="match status" value="1"/>
</dbReference>
<dbReference type="GO" id="GO:0031072">
    <property type="term" value="F:heat shock protein binding"/>
    <property type="evidence" value="ECO:0007669"/>
    <property type="project" value="TreeGrafter"/>
</dbReference>
<feature type="compositionally biased region" description="Pro residues" evidence="1">
    <location>
        <begin position="289"/>
        <end position="308"/>
    </location>
</feature>
<feature type="compositionally biased region" description="Basic residues" evidence="1">
    <location>
        <begin position="415"/>
        <end position="424"/>
    </location>
</feature>
<dbReference type="FunFam" id="1.10.287.110:FF:000073">
    <property type="entry name" value="DnaJ domain protein"/>
    <property type="match status" value="1"/>
</dbReference>
<dbReference type="GO" id="GO:0005634">
    <property type="term" value="C:nucleus"/>
    <property type="evidence" value="ECO:0007669"/>
    <property type="project" value="TreeGrafter"/>
</dbReference>
<evidence type="ECO:0000313" key="4">
    <source>
        <dbReference type="Proteomes" id="UP001187682"/>
    </source>
</evidence>
<dbReference type="InterPro" id="IPR001623">
    <property type="entry name" value="DnaJ_domain"/>
</dbReference>
<protein>
    <recommendedName>
        <fullName evidence="2">J domain-containing protein</fullName>
    </recommendedName>
</protein>
<dbReference type="PANTHER" id="PTHR44144:SF1">
    <property type="entry name" value="DNAJ HOMOLOG SUBFAMILY C MEMBER 9"/>
    <property type="match status" value="1"/>
</dbReference>
<dbReference type="PROSITE" id="PS50076">
    <property type="entry name" value="DNAJ_2"/>
    <property type="match status" value="1"/>
</dbReference>
<feature type="region of interest" description="Disordered" evidence="1">
    <location>
        <begin position="81"/>
        <end position="510"/>
    </location>
</feature>
<proteinExistence type="predicted"/>
<feature type="compositionally biased region" description="Acidic residues" evidence="1">
    <location>
        <begin position="313"/>
        <end position="323"/>
    </location>
</feature>
<dbReference type="Gene3D" id="1.10.287.110">
    <property type="entry name" value="DnaJ domain"/>
    <property type="match status" value="1"/>
</dbReference>
<feature type="domain" description="J" evidence="2">
    <location>
        <begin position="7"/>
        <end position="75"/>
    </location>
</feature>
<dbReference type="InterPro" id="IPR018253">
    <property type="entry name" value="DnaJ_domain_CS"/>
</dbReference>
<evidence type="ECO:0000256" key="1">
    <source>
        <dbReference type="SAM" id="MobiDB-lite"/>
    </source>
</evidence>
<dbReference type="SMART" id="SM00271">
    <property type="entry name" value="DnaJ"/>
    <property type="match status" value="1"/>
</dbReference>
<comment type="caution">
    <text evidence="3">The sequence shown here is derived from an EMBL/GenBank/DDBJ whole genome shotgun (WGS) entry which is preliminary data.</text>
</comment>
<dbReference type="InterPro" id="IPR052594">
    <property type="entry name" value="J_domain-containing_protein"/>
</dbReference>
<dbReference type="Proteomes" id="UP001187682">
    <property type="component" value="Unassembled WGS sequence"/>
</dbReference>
<gene>
    <name evidence="3" type="ORF">DNG_01834</name>
</gene>
<reference evidence="3" key="1">
    <citation type="submission" date="2018-03" db="EMBL/GenBank/DDBJ databases">
        <authorList>
            <person name="Guldener U."/>
        </authorList>
    </citation>
    <scope>NUCLEOTIDE SEQUENCE</scope>
</reference>
<dbReference type="CDD" id="cd06257">
    <property type="entry name" value="DnaJ"/>
    <property type="match status" value="1"/>
</dbReference>
<dbReference type="SUPFAM" id="SSF46565">
    <property type="entry name" value="Chaperone J-domain"/>
    <property type="match status" value="1"/>
</dbReference>
<feature type="compositionally biased region" description="Acidic residues" evidence="1">
    <location>
        <begin position="428"/>
        <end position="439"/>
    </location>
</feature>
<dbReference type="PRINTS" id="PR00625">
    <property type="entry name" value="JDOMAIN"/>
</dbReference>
<evidence type="ECO:0000259" key="2">
    <source>
        <dbReference type="PROSITE" id="PS50076"/>
    </source>
</evidence>
<evidence type="ECO:0000313" key="3">
    <source>
        <dbReference type="EMBL" id="SPN98793.1"/>
    </source>
</evidence>
<dbReference type="GO" id="GO:0005737">
    <property type="term" value="C:cytoplasm"/>
    <property type="evidence" value="ECO:0007669"/>
    <property type="project" value="TreeGrafter"/>
</dbReference>
<sequence length="550" mass="63529">MAPLPPDPYKILGVSKTAQIPDIRTAYRKLVLTCHPDKVQDPAQKEKKLEEFQKLQHAYELLSDEAERTKYDEQVKLMELRKEMSKNMPNTSIPRSPKTYNVSIRTETRPPYAQSPPQRVYPQPPRSPKDASYVYVEDKGMGRSARRSPSREKTSSRKEKDREEDRANRRRKEEREEHEREQRRVSEKEARKAEKKRREKERGHLHDEKRRHRSPVTYVEEYSDGMEPKLEKKKSSSRKHRERERERESTPKAEVIAGIAELEAKAKAAADYISRGTRLDPSSLRNSPPSVPTPPPPRDSPYQAPPAPRVASEQDEDEDEEEEMPHRSRAASRRGSFDPPRSKDRVPFLHRKSASSFHDDPVLSSSPGRLASMATESPPLRGSFGRASTFSSPKPVIPTLGRANTYTEGMDMRGPRGRSRSKHHPQIDEEDIEEEEDEEELRREEERRRRKHRNSRRDSGTEPMPIPYSKSSYSSDGRILGRESSSYRSSPDRYERLYHPSSSSSGQRVVNTAYYEPSPGAYYSKIKTTKRMGLDDVMTYRSYSSVEGYS</sequence>
<organism evidence="3 4">
    <name type="scientific">Cephalotrichum gorgonifer</name>
    <dbReference type="NCBI Taxonomy" id="2041049"/>
    <lineage>
        <taxon>Eukaryota</taxon>
        <taxon>Fungi</taxon>
        <taxon>Dikarya</taxon>
        <taxon>Ascomycota</taxon>
        <taxon>Pezizomycotina</taxon>
        <taxon>Sordariomycetes</taxon>
        <taxon>Hypocreomycetidae</taxon>
        <taxon>Microascales</taxon>
        <taxon>Microascaceae</taxon>
        <taxon>Cephalotrichum</taxon>
    </lineage>
</organism>
<name>A0AAE8MTV2_9PEZI</name>